<accession>A0A4Y2SLF9</accession>
<keyword evidence="2" id="KW-1185">Reference proteome</keyword>
<gene>
    <name evidence="1" type="ORF">AVEN_188424_1</name>
</gene>
<reference evidence="1 2" key="1">
    <citation type="journal article" date="2019" name="Sci. Rep.">
        <title>Orb-weaving spider Araneus ventricosus genome elucidates the spidroin gene catalogue.</title>
        <authorList>
            <person name="Kono N."/>
            <person name="Nakamura H."/>
            <person name="Ohtoshi R."/>
            <person name="Moran D.A.P."/>
            <person name="Shinohara A."/>
            <person name="Yoshida Y."/>
            <person name="Fujiwara M."/>
            <person name="Mori M."/>
            <person name="Tomita M."/>
            <person name="Arakawa K."/>
        </authorList>
    </citation>
    <scope>NUCLEOTIDE SEQUENCE [LARGE SCALE GENOMIC DNA]</scope>
</reference>
<protein>
    <submittedName>
        <fullName evidence="1">Uncharacterized protein</fullName>
    </submittedName>
</protein>
<sequence length="92" mass="10416">MLNFNLQCTASPKIPPTLLLRYIDWGRSCCLVFAQIALNHDACSILNRICPSTICPHSTKRSTDIVYDLLSSDEALEYRYAVSVINTIYVNF</sequence>
<proteinExistence type="predicted"/>
<dbReference type="AlphaFoldDB" id="A0A4Y2SLF9"/>
<dbReference type="EMBL" id="BGPR01022621">
    <property type="protein sequence ID" value="GBN89102.1"/>
    <property type="molecule type" value="Genomic_DNA"/>
</dbReference>
<evidence type="ECO:0000313" key="1">
    <source>
        <dbReference type="EMBL" id="GBN89102.1"/>
    </source>
</evidence>
<dbReference type="Proteomes" id="UP000499080">
    <property type="component" value="Unassembled WGS sequence"/>
</dbReference>
<name>A0A4Y2SLF9_ARAVE</name>
<organism evidence="1 2">
    <name type="scientific">Araneus ventricosus</name>
    <name type="common">Orbweaver spider</name>
    <name type="synonym">Epeira ventricosa</name>
    <dbReference type="NCBI Taxonomy" id="182803"/>
    <lineage>
        <taxon>Eukaryota</taxon>
        <taxon>Metazoa</taxon>
        <taxon>Ecdysozoa</taxon>
        <taxon>Arthropoda</taxon>
        <taxon>Chelicerata</taxon>
        <taxon>Arachnida</taxon>
        <taxon>Araneae</taxon>
        <taxon>Araneomorphae</taxon>
        <taxon>Entelegynae</taxon>
        <taxon>Araneoidea</taxon>
        <taxon>Araneidae</taxon>
        <taxon>Araneus</taxon>
    </lineage>
</organism>
<comment type="caution">
    <text evidence="1">The sequence shown here is derived from an EMBL/GenBank/DDBJ whole genome shotgun (WGS) entry which is preliminary data.</text>
</comment>
<evidence type="ECO:0000313" key="2">
    <source>
        <dbReference type="Proteomes" id="UP000499080"/>
    </source>
</evidence>